<feature type="compositionally biased region" description="Basic and acidic residues" evidence="1">
    <location>
        <begin position="113"/>
        <end position="123"/>
    </location>
</feature>
<gene>
    <name evidence="2" type="ORF">ALTATR162_LOCUS2436</name>
</gene>
<feature type="region of interest" description="Disordered" evidence="1">
    <location>
        <begin position="95"/>
        <end position="192"/>
    </location>
</feature>
<protein>
    <recommendedName>
        <fullName evidence="4">Negative regulator of differentiation 1</fullName>
    </recommendedName>
</protein>
<dbReference type="EMBL" id="CAJRGZ010000015">
    <property type="protein sequence ID" value="CAG5149740.1"/>
    <property type="molecule type" value="Genomic_DNA"/>
</dbReference>
<dbReference type="Proteomes" id="UP000676310">
    <property type="component" value="Unassembled WGS sequence"/>
</dbReference>
<sequence length="420" mass="46674">MGTVTIGKSYFDALLRKAKFVGIPPDSSCARHLRDTDLCRQHASNQPVSYGADLSDNVTISKAEHEYMIQAVREYHLLKSALFRGGLTTETLETLLQGENRTSTEQPSSYDYVSEHTTARSRETPIAGPTPVRYPQGSDHTAVGHGLQPRPLGSFHRVASYDESESFTGDPDSPPDEDDDQDRGPGHRIPLHDQRTVLVTNLSERTTHKDLAGIVHGGRLLDIFLRNDRSATISFVEGAAEFLAYTKRNDVYLHMKRLEFRWSDRQFHVPPHVSNKIAGGATRNLVVRGVAAKVTTDEIRDQLDHIHNLIVVDIYFRNGDAYISTNSIHNALFARTCLMSRSVYKGTRIEYYPDECAGPLPQPKKAHTPVARVPMKPAPLVNQYALLDTGSDDDSESEEESYGTHGVQVDGCHWADGVVA</sequence>
<accession>A0A8J2I1P6</accession>
<name>A0A8J2I1P6_9PLEO</name>
<reference evidence="2" key="1">
    <citation type="submission" date="2021-05" db="EMBL/GenBank/DDBJ databases">
        <authorList>
            <person name="Stam R."/>
        </authorList>
    </citation>
    <scope>NUCLEOTIDE SEQUENCE</scope>
    <source>
        <strain evidence="2">CS162</strain>
    </source>
</reference>
<dbReference type="GO" id="GO:0003676">
    <property type="term" value="F:nucleic acid binding"/>
    <property type="evidence" value="ECO:0007669"/>
    <property type="project" value="InterPro"/>
</dbReference>
<dbReference type="SUPFAM" id="SSF54928">
    <property type="entry name" value="RNA-binding domain, RBD"/>
    <property type="match status" value="1"/>
</dbReference>
<evidence type="ECO:0000256" key="1">
    <source>
        <dbReference type="SAM" id="MobiDB-lite"/>
    </source>
</evidence>
<feature type="compositionally biased region" description="Acidic residues" evidence="1">
    <location>
        <begin position="390"/>
        <end position="401"/>
    </location>
</feature>
<evidence type="ECO:0000313" key="2">
    <source>
        <dbReference type="EMBL" id="CAG5149740.1"/>
    </source>
</evidence>
<proteinExistence type="predicted"/>
<keyword evidence="3" id="KW-1185">Reference proteome</keyword>
<comment type="caution">
    <text evidence="2">The sequence shown here is derived from an EMBL/GenBank/DDBJ whole genome shotgun (WGS) entry which is preliminary data.</text>
</comment>
<evidence type="ECO:0008006" key="4">
    <source>
        <dbReference type="Google" id="ProtNLM"/>
    </source>
</evidence>
<feature type="compositionally biased region" description="Polar residues" evidence="1">
    <location>
        <begin position="100"/>
        <end position="111"/>
    </location>
</feature>
<dbReference type="AlphaFoldDB" id="A0A8J2I1P6"/>
<organism evidence="2 3">
    <name type="scientific">Alternaria atra</name>
    <dbReference type="NCBI Taxonomy" id="119953"/>
    <lineage>
        <taxon>Eukaryota</taxon>
        <taxon>Fungi</taxon>
        <taxon>Dikarya</taxon>
        <taxon>Ascomycota</taxon>
        <taxon>Pezizomycotina</taxon>
        <taxon>Dothideomycetes</taxon>
        <taxon>Pleosporomycetidae</taxon>
        <taxon>Pleosporales</taxon>
        <taxon>Pleosporineae</taxon>
        <taxon>Pleosporaceae</taxon>
        <taxon>Alternaria</taxon>
        <taxon>Alternaria sect. Ulocladioides</taxon>
    </lineage>
</organism>
<feature type="region of interest" description="Disordered" evidence="1">
    <location>
        <begin position="388"/>
        <end position="409"/>
    </location>
</feature>
<feature type="compositionally biased region" description="Basic and acidic residues" evidence="1">
    <location>
        <begin position="182"/>
        <end position="192"/>
    </location>
</feature>
<dbReference type="GeneID" id="67013881"/>
<dbReference type="InterPro" id="IPR035979">
    <property type="entry name" value="RBD_domain_sf"/>
</dbReference>
<evidence type="ECO:0000313" key="3">
    <source>
        <dbReference type="Proteomes" id="UP000676310"/>
    </source>
</evidence>
<dbReference type="CDD" id="cd12261">
    <property type="entry name" value="RRM1_3_MRN1"/>
    <property type="match status" value="1"/>
</dbReference>
<dbReference type="OrthoDB" id="2935572at2759"/>
<dbReference type="RefSeq" id="XP_043165977.1">
    <property type="nucleotide sequence ID" value="XM_043310042.1"/>
</dbReference>